<feature type="compositionally biased region" description="Basic and acidic residues" evidence="1">
    <location>
        <begin position="378"/>
        <end position="389"/>
    </location>
</feature>
<keyword evidence="3" id="KW-1185">Reference proteome</keyword>
<feature type="compositionally biased region" description="Basic and acidic residues" evidence="1">
    <location>
        <begin position="340"/>
        <end position="359"/>
    </location>
</feature>
<feature type="compositionally biased region" description="Low complexity" evidence="1">
    <location>
        <begin position="8"/>
        <end position="28"/>
    </location>
</feature>
<dbReference type="PANTHER" id="PTHR33324">
    <property type="entry name" value="EXPRESSED PROTEIN"/>
    <property type="match status" value="1"/>
</dbReference>
<evidence type="ECO:0000313" key="3">
    <source>
        <dbReference type="Proteomes" id="UP001176521"/>
    </source>
</evidence>
<protein>
    <submittedName>
        <fullName evidence="2">Uncharacterized protein</fullName>
    </submittedName>
</protein>
<gene>
    <name evidence="2" type="ORF">OC842_007686</name>
</gene>
<feature type="region of interest" description="Disordered" evidence="1">
    <location>
        <begin position="1"/>
        <end position="116"/>
    </location>
</feature>
<evidence type="ECO:0000313" key="2">
    <source>
        <dbReference type="EMBL" id="KAK0518770.1"/>
    </source>
</evidence>
<proteinExistence type="predicted"/>
<dbReference type="PANTHER" id="PTHR33324:SF2">
    <property type="entry name" value="MYB_SANT-LIKE DNA-BINDING DOMAIN-CONTAINING PROTEIN"/>
    <property type="match status" value="1"/>
</dbReference>
<name>A0AAN6G500_9BASI</name>
<comment type="caution">
    <text evidence="2">The sequence shown here is derived from an EMBL/GenBank/DDBJ whole genome shotgun (WGS) entry which is preliminary data.</text>
</comment>
<evidence type="ECO:0000256" key="1">
    <source>
        <dbReference type="SAM" id="MobiDB-lite"/>
    </source>
</evidence>
<accession>A0AAN6G500</accession>
<feature type="compositionally biased region" description="Low complexity" evidence="1">
    <location>
        <begin position="36"/>
        <end position="82"/>
    </location>
</feature>
<reference evidence="2" key="1">
    <citation type="journal article" date="2023" name="PhytoFront">
        <title>Draft Genome Resources of Seven Strains of Tilletia horrida, Causal Agent of Kernel Smut of Rice.</title>
        <authorList>
            <person name="Khanal S."/>
            <person name="Antony Babu S."/>
            <person name="Zhou X.G."/>
        </authorList>
    </citation>
    <scope>NUCLEOTIDE SEQUENCE</scope>
    <source>
        <strain evidence="2">TX3</strain>
    </source>
</reference>
<dbReference type="AlphaFoldDB" id="A0AAN6G500"/>
<dbReference type="EMBL" id="JAPDMQ010001177">
    <property type="protein sequence ID" value="KAK0518770.1"/>
    <property type="molecule type" value="Genomic_DNA"/>
</dbReference>
<feature type="region of interest" description="Disordered" evidence="1">
    <location>
        <begin position="317"/>
        <end position="420"/>
    </location>
</feature>
<feature type="region of interest" description="Disordered" evidence="1">
    <location>
        <begin position="131"/>
        <end position="155"/>
    </location>
</feature>
<sequence>MAPKRKTGPTAALSSAGTGTSTPTTPKSASKKHRATSATSAAHTPSRAPAPAAPNTAASGATSAAALALAATAPPAAAISAQDDAEGGGASSDDYNGSEGGMGETQNVAASDADAGPQEAANMINDVSSNAPSVVASGGNGKPVKADAQPQWKNDSFAPGWPSSLVVLLSWLKDNYEKWKGGGNDSQLSLAADIQQLIVGKKCRANRTPPSIVEKIKALEKSFRSANDWRLATGQGILDDAEAREADAFSEGDDEDEEERASRLSLVYSGVEAEVLKRCEYYNELLDIMGDRISCNPSNSYSTTSKNDAAARALRRGLVCNEPRREGALSEEEDGTTSEDEGKHVGQSTKGEEKDRQAEDGGQEDSSRTKAQGKTKAKAKEVLLVKKETSATPGRPSDTGRKFGKQSTASSSKRKPSAVELAIETRTKEKTQQEADINKERIKAERSEAVRALARDLRDHDSTISFQDSIQQAKALYEDI</sequence>
<dbReference type="Proteomes" id="UP001176521">
    <property type="component" value="Unassembled WGS sequence"/>
</dbReference>
<organism evidence="2 3">
    <name type="scientific">Tilletia horrida</name>
    <dbReference type="NCBI Taxonomy" id="155126"/>
    <lineage>
        <taxon>Eukaryota</taxon>
        <taxon>Fungi</taxon>
        <taxon>Dikarya</taxon>
        <taxon>Basidiomycota</taxon>
        <taxon>Ustilaginomycotina</taxon>
        <taxon>Exobasidiomycetes</taxon>
        <taxon>Tilletiales</taxon>
        <taxon>Tilletiaceae</taxon>
        <taxon>Tilletia</taxon>
    </lineage>
</organism>
<feature type="compositionally biased region" description="Acidic residues" evidence="1">
    <location>
        <begin position="329"/>
        <end position="339"/>
    </location>
</feature>